<organism evidence="2 3">
    <name type="scientific">Luteimonas cucumeris</name>
    <dbReference type="NCBI Taxonomy" id="985012"/>
    <lineage>
        <taxon>Bacteria</taxon>
        <taxon>Pseudomonadati</taxon>
        <taxon>Pseudomonadota</taxon>
        <taxon>Gammaproteobacteria</taxon>
        <taxon>Lysobacterales</taxon>
        <taxon>Lysobacteraceae</taxon>
        <taxon>Luteimonas</taxon>
    </lineage>
</organism>
<dbReference type="AlphaFoldDB" id="A0A562KTX4"/>
<evidence type="ECO:0000256" key="1">
    <source>
        <dbReference type="SAM" id="SignalP"/>
    </source>
</evidence>
<evidence type="ECO:0000313" key="3">
    <source>
        <dbReference type="Proteomes" id="UP000315167"/>
    </source>
</evidence>
<dbReference type="OrthoDB" id="8910228at2"/>
<feature type="signal peptide" evidence="1">
    <location>
        <begin position="1"/>
        <end position="18"/>
    </location>
</feature>
<keyword evidence="3" id="KW-1185">Reference proteome</keyword>
<reference evidence="2 3" key="1">
    <citation type="journal article" date="2015" name="Stand. Genomic Sci.">
        <title>Genomic Encyclopedia of Bacterial and Archaeal Type Strains, Phase III: the genomes of soil and plant-associated and newly described type strains.</title>
        <authorList>
            <person name="Whitman W.B."/>
            <person name="Woyke T."/>
            <person name="Klenk H.P."/>
            <person name="Zhou Y."/>
            <person name="Lilburn T.G."/>
            <person name="Beck B.J."/>
            <person name="De Vos P."/>
            <person name="Vandamme P."/>
            <person name="Eisen J.A."/>
            <person name="Garrity G."/>
            <person name="Hugenholtz P."/>
            <person name="Kyrpides N.C."/>
        </authorList>
    </citation>
    <scope>NUCLEOTIDE SEQUENCE [LARGE SCALE GENOMIC DNA]</scope>
    <source>
        <strain evidence="2 3">CGMCC 1.10821</strain>
    </source>
</reference>
<keyword evidence="1" id="KW-0732">Signal</keyword>
<accession>A0A562KTX4</accession>
<dbReference type="RefSeq" id="WP_144900759.1">
    <property type="nucleotide sequence ID" value="NZ_VLKN01000018.1"/>
</dbReference>
<comment type="caution">
    <text evidence="2">The sequence shown here is derived from an EMBL/GenBank/DDBJ whole genome shotgun (WGS) entry which is preliminary data.</text>
</comment>
<feature type="chain" id="PRO_5021751098" evidence="1">
    <location>
        <begin position="19"/>
        <end position="256"/>
    </location>
</feature>
<sequence>MKAIFVIVGLALSGNALAKDPQAVPIGKGVYMMTDRNFTIFGSSDGIIAKLTTKANAFCQKSSGVEAELVDSGGSEAVPGTINNSGMLRRPAQGATGTIHFRCGSAPAPESTASQTSLPDSYYERVESLRSKVMAGEIAAGKGIVSPQISPAFAQLQASDAEMIEGRSTWWVDDGTWFIHLQNVTQSDLEAIEFAVNFGSCSAPSSPVQKALIQLQRPIRTGEQAVINFTRPISTDKVEASMCGVVTAAWGSRGGA</sequence>
<protein>
    <submittedName>
        <fullName evidence="2">Uncharacterized protein</fullName>
    </submittedName>
</protein>
<proteinExistence type="predicted"/>
<evidence type="ECO:0000313" key="2">
    <source>
        <dbReference type="EMBL" id="TWH98879.1"/>
    </source>
</evidence>
<dbReference type="EMBL" id="VLKN01000018">
    <property type="protein sequence ID" value="TWH98879.1"/>
    <property type="molecule type" value="Genomic_DNA"/>
</dbReference>
<name>A0A562KTX4_9GAMM</name>
<gene>
    <name evidence="2" type="ORF">IP90_03277</name>
</gene>
<dbReference type="Proteomes" id="UP000315167">
    <property type="component" value="Unassembled WGS sequence"/>
</dbReference>